<evidence type="ECO:0000313" key="4">
    <source>
        <dbReference type="EMBL" id="MTD55480.1"/>
    </source>
</evidence>
<protein>
    <submittedName>
        <fullName evidence="4">ABC transporter substrate-binding protein</fullName>
    </submittedName>
</protein>
<gene>
    <name evidence="4" type="ORF">GKO32_16065</name>
</gene>
<evidence type="ECO:0000256" key="1">
    <source>
        <dbReference type="ARBA" id="ARBA00010062"/>
    </source>
</evidence>
<proteinExistence type="inferred from homology"/>
<keyword evidence="2" id="KW-0732">Signal</keyword>
<dbReference type="AlphaFoldDB" id="A0A6N7Z4Z1"/>
<comment type="caution">
    <text evidence="4">The sequence shown here is derived from an EMBL/GenBank/DDBJ whole genome shotgun (WGS) entry which is preliminary data.</text>
</comment>
<dbReference type="Pfam" id="PF13458">
    <property type="entry name" value="Peripla_BP_6"/>
    <property type="match status" value="1"/>
</dbReference>
<accession>A0A6N7Z4Z1</accession>
<comment type="similarity">
    <text evidence="1">Belongs to the leucine-binding protein family.</text>
</comment>
<dbReference type="OrthoDB" id="26870at2"/>
<dbReference type="EMBL" id="WMBA01000022">
    <property type="protein sequence ID" value="MTD55480.1"/>
    <property type="molecule type" value="Genomic_DNA"/>
</dbReference>
<dbReference type="InterPro" id="IPR028082">
    <property type="entry name" value="Peripla_BP_I"/>
</dbReference>
<organism evidence="4 5">
    <name type="scientific">Amycolatopsis pithecellobii</name>
    <dbReference type="NCBI Taxonomy" id="664692"/>
    <lineage>
        <taxon>Bacteria</taxon>
        <taxon>Bacillati</taxon>
        <taxon>Actinomycetota</taxon>
        <taxon>Actinomycetes</taxon>
        <taxon>Pseudonocardiales</taxon>
        <taxon>Pseudonocardiaceae</taxon>
        <taxon>Amycolatopsis</taxon>
    </lineage>
</organism>
<feature type="domain" description="Leucine-binding protein" evidence="3">
    <location>
        <begin position="2"/>
        <end position="293"/>
    </location>
</feature>
<dbReference type="InterPro" id="IPR028081">
    <property type="entry name" value="Leu-bd"/>
</dbReference>
<dbReference type="PANTHER" id="PTHR47235">
    <property type="entry name" value="BLR6548 PROTEIN"/>
    <property type="match status" value="1"/>
</dbReference>
<dbReference type="Gene3D" id="3.40.50.2300">
    <property type="match status" value="2"/>
</dbReference>
<name>A0A6N7Z4Z1_9PSEU</name>
<reference evidence="4 5" key="1">
    <citation type="submission" date="2019-11" db="EMBL/GenBank/DDBJ databases">
        <title>Draft genome of Amycolatopsis RM579.</title>
        <authorList>
            <person name="Duangmal K."/>
            <person name="Mingma R."/>
        </authorList>
    </citation>
    <scope>NUCLEOTIDE SEQUENCE [LARGE SCALE GENOMIC DNA]</scope>
    <source>
        <strain evidence="4 5">RM579</strain>
    </source>
</reference>
<dbReference type="PANTHER" id="PTHR47235:SF1">
    <property type="entry name" value="BLR6548 PROTEIN"/>
    <property type="match status" value="1"/>
</dbReference>
<sequence>MEAAVEPINAAGGVKGRPLRLTVCDSQFTVNGEMACTRKLVAAKPSAIVAPFLAADQSGGVFKILETEKLPVVGGQGGSPAEMNSPVSYPLGSAFMGPYQGAALGMVRAGATSVTVLADSPNPAGSFATDLITNALHVRGITKVKRVTAYPAADPTFATAAAQAGGDGVDGIVLDATSNSNAKLVRALRSGGYTGAITVPALLFPASSIGELGSLAEGIVLDSSTAFPADTANPGVAAFLGDMHRYRPDAAVDDASLQAWSGVQLFAKVAAQASVVEPATLITTLDHLNSPIDIQTSGPWSVAGKLNTIPGFSRIVNPMVTFGTVRGGKVVPQQGGFENPF</sequence>
<evidence type="ECO:0000313" key="5">
    <source>
        <dbReference type="Proteomes" id="UP000440096"/>
    </source>
</evidence>
<keyword evidence="5" id="KW-1185">Reference proteome</keyword>
<evidence type="ECO:0000256" key="2">
    <source>
        <dbReference type="ARBA" id="ARBA00022729"/>
    </source>
</evidence>
<dbReference type="Proteomes" id="UP000440096">
    <property type="component" value="Unassembled WGS sequence"/>
</dbReference>
<dbReference type="SUPFAM" id="SSF53822">
    <property type="entry name" value="Periplasmic binding protein-like I"/>
    <property type="match status" value="1"/>
</dbReference>
<evidence type="ECO:0000259" key="3">
    <source>
        <dbReference type="Pfam" id="PF13458"/>
    </source>
</evidence>